<comment type="caution">
    <text evidence="2">The sequence shown here is derived from an EMBL/GenBank/DDBJ whole genome shotgun (WGS) entry which is preliminary data.</text>
</comment>
<proteinExistence type="predicted"/>
<protein>
    <submittedName>
        <fullName evidence="2">Uncharacterized protein</fullName>
    </submittedName>
</protein>
<accession>A0ABW0G600</accession>
<name>A0ABW0G600_9PROT</name>
<dbReference type="Proteomes" id="UP001596166">
    <property type="component" value="Unassembled WGS sequence"/>
</dbReference>
<sequence length="114" mass="12229">MPDLPLTLDNLKAIAAIVLGCLTLGATVGGILSKAISALRRELSGQIKETRTESAEGRKRVHERIDGLRDHIDANFVRRDTYDADQRAVQHALTETNQIIAAVAAGRPASTSAN</sequence>
<dbReference type="EMBL" id="JBHSLC010000030">
    <property type="protein sequence ID" value="MFC5356487.1"/>
    <property type="molecule type" value="Genomic_DNA"/>
</dbReference>
<evidence type="ECO:0000313" key="3">
    <source>
        <dbReference type="Proteomes" id="UP001596166"/>
    </source>
</evidence>
<keyword evidence="3" id="KW-1185">Reference proteome</keyword>
<evidence type="ECO:0000313" key="2">
    <source>
        <dbReference type="EMBL" id="MFC5356487.1"/>
    </source>
</evidence>
<evidence type="ECO:0000256" key="1">
    <source>
        <dbReference type="SAM" id="Phobius"/>
    </source>
</evidence>
<keyword evidence="1" id="KW-1133">Transmembrane helix</keyword>
<gene>
    <name evidence="2" type="ORF">ACFPMG_15855</name>
</gene>
<keyword evidence="1" id="KW-0472">Membrane</keyword>
<keyword evidence="1" id="KW-0812">Transmembrane</keyword>
<organism evidence="2 3">
    <name type="scientific">Azospirillum himalayense</name>
    <dbReference type="NCBI Taxonomy" id="654847"/>
    <lineage>
        <taxon>Bacteria</taxon>
        <taxon>Pseudomonadati</taxon>
        <taxon>Pseudomonadota</taxon>
        <taxon>Alphaproteobacteria</taxon>
        <taxon>Rhodospirillales</taxon>
        <taxon>Azospirillaceae</taxon>
        <taxon>Azospirillum</taxon>
    </lineage>
</organism>
<dbReference type="RefSeq" id="WP_376996080.1">
    <property type="nucleotide sequence ID" value="NZ_JBHSLC010000030.1"/>
</dbReference>
<feature type="transmembrane region" description="Helical" evidence="1">
    <location>
        <begin position="12"/>
        <end position="32"/>
    </location>
</feature>
<reference evidence="3" key="1">
    <citation type="journal article" date="2019" name="Int. J. Syst. Evol. Microbiol.">
        <title>The Global Catalogue of Microorganisms (GCM) 10K type strain sequencing project: providing services to taxonomists for standard genome sequencing and annotation.</title>
        <authorList>
            <consortium name="The Broad Institute Genomics Platform"/>
            <consortium name="The Broad Institute Genome Sequencing Center for Infectious Disease"/>
            <person name="Wu L."/>
            <person name="Ma J."/>
        </authorList>
    </citation>
    <scope>NUCLEOTIDE SEQUENCE [LARGE SCALE GENOMIC DNA]</scope>
    <source>
        <strain evidence="3">CCUG 58760</strain>
    </source>
</reference>